<accession>A0A1G7YD11</accession>
<feature type="transmembrane region" description="Helical" evidence="7">
    <location>
        <begin position="369"/>
        <end position="387"/>
    </location>
</feature>
<proteinExistence type="predicted"/>
<dbReference type="InterPro" id="IPR011701">
    <property type="entry name" value="MFS"/>
</dbReference>
<evidence type="ECO:0000256" key="7">
    <source>
        <dbReference type="SAM" id="Phobius"/>
    </source>
</evidence>
<feature type="transmembrane region" description="Helical" evidence="7">
    <location>
        <begin position="339"/>
        <end position="363"/>
    </location>
</feature>
<feature type="transmembrane region" description="Helical" evidence="7">
    <location>
        <begin position="103"/>
        <end position="125"/>
    </location>
</feature>
<name>A0A1G7YD11_9BACI</name>
<evidence type="ECO:0000256" key="5">
    <source>
        <dbReference type="ARBA" id="ARBA00022989"/>
    </source>
</evidence>
<dbReference type="STRING" id="568899.SAMN05192534_10196"/>
<feature type="transmembrane region" description="Helical" evidence="7">
    <location>
        <begin position="305"/>
        <end position="327"/>
    </location>
</feature>
<dbReference type="PRINTS" id="PR01035">
    <property type="entry name" value="TCRTETA"/>
</dbReference>
<feature type="transmembrane region" description="Helical" evidence="7">
    <location>
        <begin position="132"/>
        <end position="153"/>
    </location>
</feature>
<dbReference type="Pfam" id="PF00083">
    <property type="entry name" value="Sugar_tr"/>
    <property type="match status" value="1"/>
</dbReference>
<feature type="transmembrane region" description="Helical" evidence="7">
    <location>
        <begin position="277"/>
        <end position="299"/>
    </location>
</feature>
<dbReference type="GO" id="GO:0022857">
    <property type="term" value="F:transmembrane transporter activity"/>
    <property type="evidence" value="ECO:0007669"/>
    <property type="project" value="InterPro"/>
</dbReference>
<dbReference type="PANTHER" id="PTHR43414">
    <property type="entry name" value="MULTIDRUG RESISTANCE PROTEIN MDTG"/>
    <property type="match status" value="1"/>
</dbReference>
<feature type="transmembrane region" description="Helical" evidence="7">
    <location>
        <begin position="78"/>
        <end position="97"/>
    </location>
</feature>
<keyword evidence="10" id="KW-1185">Reference proteome</keyword>
<evidence type="ECO:0000313" key="10">
    <source>
        <dbReference type="Proteomes" id="UP000199163"/>
    </source>
</evidence>
<dbReference type="GO" id="GO:0005886">
    <property type="term" value="C:plasma membrane"/>
    <property type="evidence" value="ECO:0007669"/>
    <property type="project" value="UniProtKB-SubCell"/>
</dbReference>
<keyword evidence="5 7" id="KW-1133">Transmembrane helix</keyword>
<evidence type="ECO:0000256" key="6">
    <source>
        <dbReference type="ARBA" id="ARBA00023136"/>
    </source>
</evidence>
<sequence>MVDWKKNLYILTASVFIVMAAMTMIIPFLPLYLQDLGVTDPEQVSIWSGVIFGINFFSAFLVSPLWGKLADRYGRRLMVLRSGFGMAVVMILMGFATGPWSLFFFRLLNGTISGFNPASITLVSTNTPKQHVGYALGILQAGAVAGSICGPLFGGLMAEVFGFRTIFNITGLGIALATCAVFLFVKEDFDPPKNEEKTSTWQDFKKIAGIQPIPFVYVIVFFIQFALVGVNPLVSLFVEDLSGGVNSAFFAGLAVSAMGFANMLASPRLGKVSDKKGAQYVLFGSLIGASIFSIPQAFVTELWQLIVMRFMTGLCLGGLLPAANALIRKLAPEGMESRTYGFSNSFLFLGSMLGPMLGGVIAAAAGIRLLFLFSAVLLFTGVLVMYFQVIPRLRKNV</sequence>
<dbReference type="InterPro" id="IPR001958">
    <property type="entry name" value="Tet-R_TetA/multi-R_MdtG-like"/>
</dbReference>
<dbReference type="Pfam" id="PF07690">
    <property type="entry name" value="MFS_1"/>
    <property type="match status" value="1"/>
</dbReference>
<dbReference type="InterPro" id="IPR020846">
    <property type="entry name" value="MFS_dom"/>
</dbReference>
<organism evidence="9 10">
    <name type="scientific">Alteribacillus persepolensis</name>
    <dbReference type="NCBI Taxonomy" id="568899"/>
    <lineage>
        <taxon>Bacteria</taxon>
        <taxon>Bacillati</taxon>
        <taxon>Bacillota</taxon>
        <taxon>Bacilli</taxon>
        <taxon>Bacillales</taxon>
        <taxon>Bacillaceae</taxon>
        <taxon>Alteribacillus</taxon>
    </lineage>
</organism>
<keyword evidence="3" id="KW-1003">Cell membrane</keyword>
<reference evidence="9 10" key="1">
    <citation type="submission" date="2016-10" db="EMBL/GenBank/DDBJ databases">
        <authorList>
            <person name="de Groot N.N."/>
        </authorList>
    </citation>
    <scope>NUCLEOTIDE SEQUENCE [LARGE SCALE GENOMIC DNA]</scope>
    <source>
        <strain evidence="9 10">DSM 21632</strain>
    </source>
</reference>
<dbReference type="EMBL" id="FNDK01000001">
    <property type="protein sequence ID" value="SDG94442.1"/>
    <property type="molecule type" value="Genomic_DNA"/>
</dbReference>
<evidence type="ECO:0000256" key="4">
    <source>
        <dbReference type="ARBA" id="ARBA00022692"/>
    </source>
</evidence>
<dbReference type="RefSeq" id="WP_091270213.1">
    <property type="nucleotide sequence ID" value="NZ_FNDK01000001.1"/>
</dbReference>
<feature type="transmembrane region" description="Helical" evidence="7">
    <location>
        <begin position="7"/>
        <end position="33"/>
    </location>
</feature>
<feature type="transmembrane region" description="Helical" evidence="7">
    <location>
        <begin position="244"/>
        <end position="265"/>
    </location>
</feature>
<keyword evidence="6 7" id="KW-0472">Membrane</keyword>
<keyword evidence="4 7" id="KW-0812">Transmembrane</keyword>
<dbReference type="Proteomes" id="UP000199163">
    <property type="component" value="Unassembled WGS sequence"/>
</dbReference>
<evidence type="ECO:0000256" key="3">
    <source>
        <dbReference type="ARBA" id="ARBA00022475"/>
    </source>
</evidence>
<dbReference type="InterPro" id="IPR036259">
    <property type="entry name" value="MFS_trans_sf"/>
</dbReference>
<feature type="transmembrane region" description="Helical" evidence="7">
    <location>
        <begin position="165"/>
        <end position="185"/>
    </location>
</feature>
<gene>
    <name evidence="9" type="ORF">SAMN05192534_10196</name>
</gene>
<dbReference type="PROSITE" id="PS50850">
    <property type="entry name" value="MFS"/>
    <property type="match status" value="1"/>
</dbReference>
<evidence type="ECO:0000259" key="8">
    <source>
        <dbReference type="PROSITE" id="PS50850"/>
    </source>
</evidence>
<comment type="subcellular location">
    <subcellularLocation>
        <location evidence="1">Cell membrane</location>
        <topology evidence="1">Multi-pass membrane protein</topology>
    </subcellularLocation>
</comment>
<dbReference type="OrthoDB" id="65739at2"/>
<feature type="transmembrane region" description="Helical" evidence="7">
    <location>
        <begin position="45"/>
        <end position="66"/>
    </location>
</feature>
<evidence type="ECO:0000256" key="2">
    <source>
        <dbReference type="ARBA" id="ARBA00022448"/>
    </source>
</evidence>
<feature type="domain" description="Major facilitator superfamily (MFS) profile" evidence="8">
    <location>
        <begin position="7"/>
        <end position="393"/>
    </location>
</feature>
<keyword evidence="2" id="KW-0813">Transport</keyword>
<dbReference type="AlphaFoldDB" id="A0A1G7YD11"/>
<feature type="transmembrane region" description="Helical" evidence="7">
    <location>
        <begin position="215"/>
        <end position="238"/>
    </location>
</feature>
<evidence type="ECO:0000256" key="1">
    <source>
        <dbReference type="ARBA" id="ARBA00004651"/>
    </source>
</evidence>
<dbReference type="InterPro" id="IPR005828">
    <property type="entry name" value="MFS_sugar_transport-like"/>
</dbReference>
<dbReference type="PANTHER" id="PTHR43414:SF6">
    <property type="entry name" value="MULTIDRUG RESISTANCE PROTEIN MDTG"/>
    <property type="match status" value="1"/>
</dbReference>
<protein>
    <submittedName>
        <fullName evidence="9">MFS transporter, DHA1 family, multidrug resistance protein</fullName>
    </submittedName>
</protein>
<dbReference type="SUPFAM" id="SSF103473">
    <property type="entry name" value="MFS general substrate transporter"/>
    <property type="match status" value="1"/>
</dbReference>
<evidence type="ECO:0000313" key="9">
    <source>
        <dbReference type="EMBL" id="SDG94442.1"/>
    </source>
</evidence>
<dbReference type="Gene3D" id="1.20.1250.20">
    <property type="entry name" value="MFS general substrate transporter like domains"/>
    <property type="match status" value="2"/>
</dbReference>